<feature type="compositionally biased region" description="Polar residues" evidence="1">
    <location>
        <begin position="100"/>
        <end position="117"/>
    </location>
</feature>
<gene>
    <name evidence="2" type="ORF">HRG_11565</name>
</gene>
<organism evidence="2 3">
    <name type="scientific">Hirsutella rhossiliensis</name>
    <dbReference type="NCBI Taxonomy" id="111463"/>
    <lineage>
        <taxon>Eukaryota</taxon>
        <taxon>Fungi</taxon>
        <taxon>Dikarya</taxon>
        <taxon>Ascomycota</taxon>
        <taxon>Pezizomycotina</taxon>
        <taxon>Sordariomycetes</taxon>
        <taxon>Hypocreomycetidae</taxon>
        <taxon>Hypocreales</taxon>
        <taxon>Ophiocordycipitaceae</taxon>
        <taxon>Hirsutella</taxon>
    </lineage>
</organism>
<dbReference type="Proteomes" id="UP000824596">
    <property type="component" value="Unassembled WGS sequence"/>
</dbReference>
<dbReference type="RefSeq" id="XP_044714932.1">
    <property type="nucleotide sequence ID" value="XM_044870035.1"/>
</dbReference>
<evidence type="ECO:0000256" key="1">
    <source>
        <dbReference type="SAM" id="MobiDB-lite"/>
    </source>
</evidence>
<feature type="compositionally biased region" description="Basic and acidic residues" evidence="1">
    <location>
        <begin position="12"/>
        <end position="29"/>
    </location>
</feature>
<dbReference type="AlphaFoldDB" id="A0A9P8MJC5"/>
<feature type="compositionally biased region" description="Basic and acidic residues" evidence="1">
    <location>
        <begin position="85"/>
        <end position="95"/>
    </location>
</feature>
<dbReference type="EMBL" id="JAIZPD010000021">
    <property type="protein sequence ID" value="KAH0957418.1"/>
    <property type="molecule type" value="Genomic_DNA"/>
</dbReference>
<feature type="region of interest" description="Disordered" evidence="1">
    <location>
        <begin position="1"/>
        <end position="29"/>
    </location>
</feature>
<protein>
    <submittedName>
        <fullName evidence="2">Uncharacterized protein</fullName>
    </submittedName>
</protein>
<keyword evidence="3" id="KW-1185">Reference proteome</keyword>
<accession>A0A9P8MJC5</accession>
<dbReference type="GeneID" id="68360693"/>
<comment type="caution">
    <text evidence="2">The sequence shown here is derived from an EMBL/GenBank/DDBJ whole genome shotgun (WGS) entry which is preliminary data.</text>
</comment>
<feature type="region of interest" description="Disordered" evidence="1">
    <location>
        <begin position="85"/>
        <end position="117"/>
    </location>
</feature>
<sequence length="124" mass="13763">MSKNVAQKNGRHGSEARQKDSPKDGHGSHVERLADFTLCFVPFAESPHVPVELRKRGPKFLHARKLMGQSTHAFRYTKLLEQQDSRLGEYQDGPHGHVSGIQNHTYPSRYSAQSSISPGCAVLG</sequence>
<evidence type="ECO:0000313" key="2">
    <source>
        <dbReference type="EMBL" id="KAH0957418.1"/>
    </source>
</evidence>
<name>A0A9P8MJC5_9HYPO</name>
<reference evidence="2" key="1">
    <citation type="submission" date="2021-09" db="EMBL/GenBank/DDBJ databases">
        <title>A high-quality genome of the endoparasitic fungus Hirsutella rhossiliensis with a comparison of Hirsutella genomes reveals transposable elements contributing to genome size variation.</title>
        <authorList>
            <person name="Lin R."/>
            <person name="Jiao Y."/>
            <person name="Sun X."/>
            <person name="Ling J."/>
            <person name="Xie B."/>
            <person name="Cheng X."/>
        </authorList>
    </citation>
    <scope>NUCLEOTIDE SEQUENCE</scope>
    <source>
        <strain evidence="2">HR02</strain>
    </source>
</reference>
<proteinExistence type="predicted"/>
<evidence type="ECO:0000313" key="3">
    <source>
        <dbReference type="Proteomes" id="UP000824596"/>
    </source>
</evidence>